<evidence type="ECO:0000259" key="1">
    <source>
        <dbReference type="Pfam" id="PF02492"/>
    </source>
</evidence>
<dbReference type="Gene3D" id="3.40.50.300">
    <property type="entry name" value="P-loop containing nucleotide triphosphate hydrolases"/>
    <property type="match status" value="1"/>
</dbReference>
<dbReference type="EMBL" id="PXVC01000031">
    <property type="protein sequence ID" value="PSI01452.1"/>
    <property type="molecule type" value="Genomic_DNA"/>
</dbReference>
<dbReference type="AlphaFoldDB" id="A0A2P7EDZ4"/>
<dbReference type="InterPro" id="IPR027417">
    <property type="entry name" value="P-loop_NTPase"/>
</dbReference>
<dbReference type="InterPro" id="IPR051316">
    <property type="entry name" value="Zinc-reg_GTPase_activator"/>
</dbReference>
<dbReference type="PANTHER" id="PTHR13748">
    <property type="entry name" value="COBW-RELATED"/>
    <property type="match status" value="1"/>
</dbReference>
<evidence type="ECO:0000313" key="2">
    <source>
        <dbReference type="EMBL" id="PSI01452.1"/>
    </source>
</evidence>
<dbReference type="PANTHER" id="PTHR13748:SF59">
    <property type="entry name" value="COBW C-TERMINAL DOMAIN-CONTAINING PROTEIN"/>
    <property type="match status" value="1"/>
</dbReference>
<dbReference type="SUPFAM" id="SSF52540">
    <property type="entry name" value="P-loop containing nucleoside triphosphate hydrolases"/>
    <property type="match status" value="1"/>
</dbReference>
<evidence type="ECO:0000313" key="3">
    <source>
        <dbReference type="Proteomes" id="UP000240206"/>
    </source>
</evidence>
<comment type="caution">
    <text evidence="2">The sequence shown here is derived from an EMBL/GenBank/DDBJ whole genome shotgun (WGS) entry which is preliminary data.</text>
</comment>
<proteinExistence type="predicted"/>
<dbReference type="RefSeq" id="WP_106500099.1">
    <property type="nucleotide sequence ID" value="NZ_PXVC01000031.1"/>
</dbReference>
<sequence>MTATPNKKPIPVTILTGFLGAGKTTLLNHILANQEGVKTAVLVNEFGEIGIDNELIINSSDNTVELNNGCICCSINDELLQTVYKVLDRPDPIDYMVVETTGLADPLPVAMTFLGSDLRDLTRLDSIITVVDAENFDAEVLNTQVGRAQVLYGDILLLNKTDLVSAERLKELENQLAEVKKDARLLHCVKGEVPLPLLLSRRHIFHLAGKRFSIDDSDWQGERSNQIVLIGRNLNQPKLLKQLQACEAPDAGKGFS</sequence>
<protein>
    <recommendedName>
        <fullName evidence="1">CobW/HypB/UreG nucleotide-binding domain-containing protein</fullName>
    </recommendedName>
</protein>
<dbReference type="InterPro" id="IPR003495">
    <property type="entry name" value="CobW/HypB/UreG_nucleotide-bd"/>
</dbReference>
<dbReference type="CDD" id="cd03112">
    <property type="entry name" value="CobW-like"/>
    <property type="match status" value="1"/>
</dbReference>
<dbReference type="Pfam" id="PF02492">
    <property type="entry name" value="cobW"/>
    <property type="match status" value="1"/>
</dbReference>
<name>A0A2P7EDZ4_9SYNE</name>
<dbReference type="SUPFAM" id="SSF90002">
    <property type="entry name" value="Hypothetical protein YjiA, C-terminal domain"/>
    <property type="match status" value="1"/>
</dbReference>
<reference evidence="3" key="1">
    <citation type="submission" date="2018-03" db="EMBL/GenBank/DDBJ databases">
        <title>Ecological and genomic features of two cosmopolitan and abundant freshwater picocyanobacteria.</title>
        <authorList>
            <person name="Cabello-Yeves P.J."/>
            <person name="Picazo A."/>
            <person name="Camacho A."/>
            <person name="Callieri C."/>
            <person name="Rosselli R."/>
            <person name="Roda-Garcia J."/>
            <person name="Coutinho F.H."/>
            <person name="Rodriguez-Valera F."/>
        </authorList>
    </citation>
    <scope>NUCLEOTIDE SEQUENCE [LARGE SCALE GENOMIC DNA]</scope>
    <source>
        <strain evidence="3">Tous</strain>
    </source>
</reference>
<organism evidence="2 3">
    <name type="scientific">Synechococcus lacustris str. Tous</name>
    <dbReference type="NCBI Taxonomy" id="1910958"/>
    <lineage>
        <taxon>Bacteria</taxon>
        <taxon>Bacillati</taxon>
        <taxon>Cyanobacteriota</taxon>
        <taxon>Cyanophyceae</taxon>
        <taxon>Synechococcales</taxon>
        <taxon>Synechococcaceae</taxon>
        <taxon>Synechococcus</taxon>
    </lineage>
</organism>
<dbReference type="Proteomes" id="UP000240206">
    <property type="component" value="Unassembled WGS sequence"/>
</dbReference>
<gene>
    <name evidence="2" type="ORF">C7K08_07905</name>
</gene>
<accession>A0A2P7EDZ4</accession>
<feature type="domain" description="CobW/HypB/UreG nucleotide-binding" evidence="1">
    <location>
        <begin position="11"/>
        <end position="185"/>
    </location>
</feature>
<keyword evidence="3" id="KW-1185">Reference proteome</keyword>